<evidence type="ECO:0000256" key="2">
    <source>
        <dbReference type="ARBA" id="ARBA00022801"/>
    </source>
</evidence>
<name>A0ABW5G8D1_9PSEU</name>
<dbReference type="EMBL" id="JBHUKU010000001">
    <property type="protein sequence ID" value="MFD2457118.1"/>
    <property type="molecule type" value="Genomic_DNA"/>
</dbReference>
<reference evidence="4" key="1">
    <citation type="journal article" date="2019" name="Int. J. Syst. Evol. Microbiol.">
        <title>The Global Catalogue of Microorganisms (GCM) 10K type strain sequencing project: providing services to taxonomists for standard genome sequencing and annotation.</title>
        <authorList>
            <consortium name="The Broad Institute Genomics Platform"/>
            <consortium name="The Broad Institute Genome Sequencing Center for Infectious Disease"/>
            <person name="Wu L."/>
            <person name="Ma J."/>
        </authorList>
    </citation>
    <scope>NUCLEOTIDE SEQUENCE [LARGE SCALE GENOMIC DNA]</scope>
    <source>
        <strain evidence="4">CGMCC 4.7643</strain>
    </source>
</reference>
<dbReference type="InterPro" id="IPR029058">
    <property type="entry name" value="AB_hydrolase_fold"/>
</dbReference>
<dbReference type="Gene3D" id="3.40.50.1820">
    <property type="entry name" value="alpha/beta hydrolase"/>
    <property type="match status" value="1"/>
</dbReference>
<dbReference type="RefSeq" id="WP_345402188.1">
    <property type="nucleotide sequence ID" value="NZ_BAABHG010000013.1"/>
</dbReference>
<keyword evidence="1" id="KW-0732">Signal</keyword>
<dbReference type="InterPro" id="IPR050955">
    <property type="entry name" value="Plant_Biomass_Hydrol_Est"/>
</dbReference>
<organism evidence="3 4">
    <name type="scientific">Amycolatopsis samaneae</name>
    <dbReference type="NCBI Taxonomy" id="664691"/>
    <lineage>
        <taxon>Bacteria</taxon>
        <taxon>Bacillati</taxon>
        <taxon>Actinomycetota</taxon>
        <taxon>Actinomycetes</taxon>
        <taxon>Pseudonocardiales</taxon>
        <taxon>Pseudonocardiaceae</taxon>
        <taxon>Amycolatopsis</taxon>
    </lineage>
</organism>
<keyword evidence="4" id="KW-1185">Reference proteome</keyword>
<accession>A0ABW5G8D1</accession>
<dbReference type="PANTHER" id="PTHR43037:SF5">
    <property type="entry name" value="FERULOYL ESTERASE"/>
    <property type="match status" value="1"/>
</dbReference>
<sequence length="279" mass="31099">MRDVPGDGKRLSYYQFGSTALFASQYDQRFSYCLHVPRGYSEDDERRYPLVVAVHGTARTVQTCRDEFAGFCEEHDCVVLAPLFPAGIGEPGELSNYKYISYRGIRYDHVLLAMIEEVAGIWRVDAGRFLLTGFSGGGQFAHRFTYLHPERLRAVSIGAPGVVTLLDEEHPWWVGVGDLEERFGRALDLDALRRVAVHLVVGGADTDTWEITVTPDSPRYQPGADLQGANRIDRITALALGFERHGVPVRLEIVPGAIHEREPLIPSTLAFFHTVLSGQ</sequence>
<dbReference type="GO" id="GO:0016787">
    <property type="term" value="F:hydrolase activity"/>
    <property type="evidence" value="ECO:0007669"/>
    <property type="project" value="UniProtKB-KW"/>
</dbReference>
<evidence type="ECO:0000256" key="1">
    <source>
        <dbReference type="ARBA" id="ARBA00022729"/>
    </source>
</evidence>
<evidence type="ECO:0000313" key="4">
    <source>
        <dbReference type="Proteomes" id="UP001597419"/>
    </source>
</evidence>
<dbReference type="Proteomes" id="UP001597419">
    <property type="component" value="Unassembled WGS sequence"/>
</dbReference>
<dbReference type="PANTHER" id="PTHR43037">
    <property type="entry name" value="UNNAMED PRODUCT-RELATED"/>
    <property type="match status" value="1"/>
</dbReference>
<comment type="caution">
    <text evidence="3">The sequence shown here is derived from an EMBL/GenBank/DDBJ whole genome shotgun (WGS) entry which is preliminary data.</text>
</comment>
<protein>
    <submittedName>
        <fullName evidence="3">Alpha/beta hydrolase</fullName>
    </submittedName>
</protein>
<dbReference type="SUPFAM" id="SSF53474">
    <property type="entry name" value="alpha/beta-Hydrolases"/>
    <property type="match status" value="1"/>
</dbReference>
<proteinExistence type="predicted"/>
<keyword evidence="2 3" id="KW-0378">Hydrolase</keyword>
<evidence type="ECO:0000313" key="3">
    <source>
        <dbReference type="EMBL" id="MFD2457118.1"/>
    </source>
</evidence>
<gene>
    <name evidence="3" type="ORF">ACFSYJ_00840</name>
</gene>